<dbReference type="EMBL" id="JAACJO010000001">
    <property type="protein sequence ID" value="KAF5363481.1"/>
    <property type="molecule type" value="Genomic_DNA"/>
</dbReference>
<feature type="compositionally biased region" description="Polar residues" evidence="1">
    <location>
        <begin position="393"/>
        <end position="402"/>
    </location>
</feature>
<keyword evidence="3" id="KW-1185">Reference proteome</keyword>
<reference evidence="2 3" key="1">
    <citation type="journal article" date="2020" name="ISME J.">
        <title>Uncovering the hidden diversity of litter-decomposition mechanisms in mushroom-forming fungi.</title>
        <authorList>
            <person name="Floudas D."/>
            <person name="Bentzer J."/>
            <person name="Ahren D."/>
            <person name="Johansson T."/>
            <person name="Persson P."/>
            <person name="Tunlid A."/>
        </authorList>
    </citation>
    <scope>NUCLEOTIDE SEQUENCE [LARGE SCALE GENOMIC DNA]</scope>
    <source>
        <strain evidence="2 3">CBS 146.42</strain>
    </source>
</reference>
<dbReference type="AlphaFoldDB" id="A0A8H5GEJ4"/>
<organism evidence="2 3">
    <name type="scientific">Leucocoprinus leucothites</name>
    <dbReference type="NCBI Taxonomy" id="201217"/>
    <lineage>
        <taxon>Eukaryota</taxon>
        <taxon>Fungi</taxon>
        <taxon>Dikarya</taxon>
        <taxon>Basidiomycota</taxon>
        <taxon>Agaricomycotina</taxon>
        <taxon>Agaricomycetes</taxon>
        <taxon>Agaricomycetidae</taxon>
        <taxon>Agaricales</taxon>
        <taxon>Agaricineae</taxon>
        <taxon>Agaricaceae</taxon>
        <taxon>Leucocoprinus</taxon>
    </lineage>
</organism>
<feature type="region of interest" description="Disordered" evidence="1">
    <location>
        <begin position="390"/>
        <end position="429"/>
    </location>
</feature>
<accession>A0A8H5GEJ4</accession>
<evidence type="ECO:0000313" key="2">
    <source>
        <dbReference type="EMBL" id="KAF5363481.1"/>
    </source>
</evidence>
<evidence type="ECO:0000256" key="1">
    <source>
        <dbReference type="SAM" id="MobiDB-lite"/>
    </source>
</evidence>
<feature type="region of interest" description="Disordered" evidence="1">
    <location>
        <begin position="53"/>
        <end position="133"/>
    </location>
</feature>
<evidence type="ECO:0000313" key="3">
    <source>
        <dbReference type="Proteomes" id="UP000559027"/>
    </source>
</evidence>
<dbReference type="OrthoDB" id="5576441at2759"/>
<sequence>MLCALLRAHVLRHFSSTLIGITSNSMPYNFSRTACLDDEILVVEDSELERKIQRMSRRAKHRKLDSSDEVLELSDSEAANSRQRIKTPTPRRTALSRSTPEPIDTFSTPPHSSLSKYAFQAPPPRTKSRSGPITNVQKLLPQGGELTRASILRNQKRARLSAIGASETAISRLGRCVCCEERWKVKKTFREKLSHIEECAKQHACAPETVSILIKKELTKAANPGTDTSVSQKTHLENVVQDALPKRKGRSKESTLQEFGSQTRADVTKRLRALLGPPVRLDAQERDFFPASTQALRSSPSHRSLNISTGVQFPCPPSSSPVMHFLPSRLLQAQRHVDHQSSSGPPIPKRLFHSSSTNRIKARLAMLDTPLETYHGSFLVKDLVRGIKGISPLSPSTSPSAKTQRKRRGKSISPVIPHTQTARRRKKRRSQILRVTRGERRWQQEFLTKIMQDVGLYHRILRCEPIHFDVFRRLAPPPTFPGVFRRQIIEFLDQHAINYLGYSTIGRLYRRRTPSKKSALRAPQPLGTP</sequence>
<gene>
    <name evidence="2" type="ORF">D9756_000500</name>
</gene>
<name>A0A8H5GEJ4_9AGAR</name>
<dbReference type="Proteomes" id="UP000559027">
    <property type="component" value="Unassembled WGS sequence"/>
</dbReference>
<protein>
    <submittedName>
        <fullName evidence="2">Uncharacterized protein</fullName>
    </submittedName>
</protein>
<feature type="compositionally biased region" description="Polar residues" evidence="1">
    <location>
        <begin position="95"/>
        <end position="115"/>
    </location>
</feature>
<feature type="compositionally biased region" description="Basic residues" evidence="1">
    <location>
        <begin position="53"/>
        <end position="63"/>
    </location>
</feature>
<comment type="caution">
    <text evidence="2">The sequence shown here is derived from an EMBL/GenBank/DDBJ whole genome shotgun (WGS) entry which is preliminary data.</text>
</comment>
<proteinExistence type="predicted"/>